<dbReference type="RefSeq" id="WP_081151107.1">
    <property type="nucleotide sequence ID" value="NZ_CP020465.1"/>
</dbReference>
<dbReference type="InterPro" id="IPR018011">
    <property type="entry name" value="Carb_sulfotrans_8-10"/>
</dbReference>
<gene>
    <name evidence="8" type="ORF">B5D82_09580</name>
</gene>
<evidence type="ECO:0008006" key="10">
    <source>
        <dbReference type="Google" id="ProtNLM"/>
    </source>
</evidence>
<keyword evidence="5" id="KW-0333">Golgi apparatus</keyword>
<keyword evidence="7" id="KW-0325">Glycoprotein</keyword>
<evidence type="ECO:0000256" key="5">
    <source>
        <dbReference type="ARBA" id="ARBA00023034"/>
    </source>
</evidence>
<dbReference type="AlphaFoldDB" id="A0A222G7W8"/>
<dbReference type="InterPro" id="IPR027417">
    <property type="entry name" value="P-loop_NTPase"/>
</dbReference>
<evidence type="ECO:0000256" key="6">
    <source>
        <dbReference type="ARBA" id="ARBA00023136"/>
    </source>
</evidence>
<dbReference type="PANTHER" id="PTHR12137:SF54">
    <property type="entry name" value="CARBOHYDRATE SULFOTRANSFERASE"/>
    <property type="match status" value="1"/>
</dbReference>
<organism evidence="8 9">
    <name type="scientific">Cognaticolwellia beringensis</name>
    <dbReference type="NCBI Taxonomy" id="1967665"/>
    <lineage>
        <taxon>Bacteria</taxon>
        <taxon>Pseudomonadati</taxon>
        <taxon>Pseudomonadota</taxon>
        <taxon>Gammaproteobacteria</taxon>
        <taxon>Alteromonadales</taxon>
        <taxon>Colwelliaceae</taxon>
        <taxon>Cognaticolwellia</taxon>
    </lineage>
</organism>
<dbReference type="GO" id="GO:0008146">
    <property type="term" value="F:sulfotransferase activity"/>
    <property type="evidence" value="ECO:0007669"/>
    <property type="project" value="InterPro"/>
</dbReference>
<dbReference type="InterPro" id="IPR005331">
    <property type="entry name" value="Sulfotransferase"/>
</dbReference>
<dbReference type="SUPFAM" id="SSF52540">
    <property type="entry name" value="P-loop containing nucleoside triphosphate hydrolases"/>
    <property type="match status" value="1"/>
</dbReference>
<dbReference type="PANTHER" id="PTHR12137">
    <property type="entry name" value="CARBOHYDRATE SULFOTRANSFERASE"/>
    <property type="match status" value="1"/>
</dbReference>
<keyword evidence="6" id="KW-0472">Membrane</keyword>
<dbReference type="OrthoDB" id="288532at2"/>
<proteinExistence type="predicted"/>
<keyword evidence="4" id="KW-1133">Transmembrane helix</keyword>
<dbReference type="Proteomes" id="UP000202259">
    <property type="component" value="Chromosome"/>
</dbReference>
<comment type="subcellular location">
    <subcellularLocation>
        <location evidence="1">Golgi apparatus membrane</location>
        <topology evidence="1">Single-pass type II membrane protein</topology>
    </subcellularLocation>
</comment>
<accession>A0A222G7W8</accession>
<evidence type="ECO:0000313" key="9">
    <source>
        <dbReference type="Proteomes" id="UP000202259"/>
    </source>
</evidence>
<dbReference type="Pfam" id="PF03567">
    <property type="entry name" value="Sulfotransfer_2"/>
    <property type="match status" value="1"/>
</dbReference>
<evidence type="ECO:0000256" key="2">
    <source>
        <dbReference type="ARBA" id="ARBA00022679"/>
    </source>
</evidence>
<keyword evidence="9" id="KW-1185">Reference proteome</keyword>
<evidence type="ECO:0000256" key="1">
    <source>
        <dbReference type="ARBA" id="ARBA00004323"/>
    </source>
</evidence>
<dbReference type="Gene3D" id="3.40.50.300">
    <property type="entry name" value="P-loop containing nucleotide triphosphate hydrolases"/>
    <property type="match status" value="1"/>
</dbReference>
<evidence type="ECO:0000256" key="3">
    <source>
        <dbReference type="ARBA" id="ARBA00022692"/>
    </source>
</evidence>
<name>A0A222G7W8_9GAMM</name>
<evidence type="ECO:0000256" key="4">
    <source>
        <dbReference type="ARBA" id="ARBA00022989"/>
    </source>
</evidence>
<dbReference type="EMBL" id="CP020465">
    <property type="protein sequence ID" value="ASP47985.1"/>
    <property type="molecule type" value="Genomic_DNA"/>
</dbReference>
<dbReference type="KEGG" id="cber:B5D82_09580"/>
<dbReference type="GO" id="GO:0016051">
    <property type="term" value="P:carbohydrate biosynthetic process"/>
    <property type="evidence" value="ECO:0007669"/>
    <property type="project" value="InterPro"/>
</dbReference>
<protein>
    <recommendedName>
        <fullName evidence="10">Sulfotransferase</fullName>
    </recommendedName>
</protein>
<reference evidence="8 9" key="1">
    <citation type="submission" date="2017-08" db="EMBL/GenBank/DDBJ databases">
        <title>Complete genome of Colwellia sp. NB097-1, a psychrophile bacterium ioslated from Bering Sea.</title>
        <authorList>
            <person name="Chen X."/>
        </authorList>
    </citation>
    <scope>NUCLEOTIDE SEQUENCE [LARGE SCALE GENOMIC DNA]</scope>
    <source>
        <strain evidence="8 9">NB097-1</strain>
    </source>
</reference>
<evidence type="ECO:0000256" key="7">
    <source>
        <dbReference type="ARBA" id="ARBA00023180"/>
    </source>
</evidence>
<keyword evidence="3" id="KW-0812">Transmembrane</keyword>
<keyword evidence="2" id="KW-0808">Transferase</keyword>
<evidence type="ECO:0000313" key="8">
    <source>
        <dbReference type="EMBL" id="ASP47985.1"/>
    </source>
</evidence>
<sequence length="232" mass="27339">MIRLYKKYIGYEARKKIGIFWGLCKECRNKKQIYFRMPKVASGTIVEALNDETVIVPHSYKPKTINNLLKINSNAIKFTFVRHPLDRFVSAYNWAVRDDISPEEYPLDIIQRNIIDQFEGINDFCRNLPTLLKSNTNHLIHFYPQTYYIKPYDELLVDFVGKYEDMTDSCLILKKKYGIDLSIEFGDNLKNKNKKRTNKEPIKVLSEMGVSTKNVKLLKEIYSKDFVTFGYY</sequence>
<dbReference type="GO" id="GO:0016020">
    <property type="term" value="C:membrane"/>
    <property type="evidence" value="ECO:0007669"/>
    <property type="project" value="InterPro"/>
</dbReference>